<evidence type="ECO:0000259" key="1">
    <source>
        <dbReference type="Pfam" id="PF13649"/>
    </source>
</evidence>
<dbReference type="SUPFAM" id="SSF53335">
    <property type="entry name" value="S-adenosyl-L-methionine-dependent methyltransferases"/>
    <property type="match status" value="1"/>
</dbReference>
<comment type="caution">
    <text evidence="2">The sequence shown here is derived from an EMBL/GenBank/DDBJ whole genome shotgun (WGS) entry which is preliminary data.</text>
</comment>
<evidence type="ECO:0000313" key="2">
    <source>
        <dbReference type="EMBL" id="GIM46708.1"/>
    </source>
</evidence>
<dbReference type="InterPro" id="IPR041698">
    <property type="entry name" value="Methyltransf_25"/>
</dbReference>
<accession>A0AAV4LGB6</accession>
<proteinExistence type="predicted"/>
<protein>
    <submittedName>
        <fullName evidence="2">SAM-dependent methyltransferase</fullName>
    </submittedName>
</protein>
<keyword evidence="3" id="KW-1185">Reference proteome</keyword>
<sequence length="202" mass="23210">MYDKIAPFYNFSNKIYFWLKFGGEANYRNQFLSELEVKEGDKVLEVSCGTGDNFPFLPKNVELHGLDISMGMLKRCQKHLKKWGIDASLYHASAEELPFDNATFDVVYHVGGINFFNNKKQAIEEMIRVAKKGTKIVIVDETEKLAKGTYEKTPLVGRSIKNRDTIHIPIDLIPEGMQDIRVKEVCDGLMYCLSFRIPYEKI</sequence>
<keyword evidence="2" id="KW-0808">Transferase</keyword>
<dbReference type="CDD" id="cd02440">
    <property type="entry name" value="AdoMet_MTases"/>
    <property type="match status" value="1"/>
</dbReference>
<organism evidence="2 3">
    <name type="scientific">Collibacillus ludicampi</name>
    <dbReference type="NCBI Taxonomy" id="2771369"/>
    <lineage>
        <taxon>Bacteria</taxon>
        <taxon>Bacillati</taxon>
        <taxon>Bacillota</taxon>
        <taxon>Bacilli</taxon>
        <taxon>Bacillales</taxon>
        <taxon>Alicyclobacillaceae</taxon>
        <taxon>Collibacillus</taxon>
    </lineage>
</organism>
<dbReference type="PANTHER" id="PTHR43591">
    <property type="entry name" value="METHYLTRANSFERASE"/>
    <property type="match status" value="1"/>
</dbReference>
<dbReference type="EMBL" id="BOQE01000001">
    <property type="protein sequence ID" value="GIM46708.1"/>
    <property type="molecule type" value="Genomic_DNA"/>
</dbReference>
<evidence type="ECO:0000313" key="3">
    <source>
        <dbReference type="Proteomes" id="UP001057291"/>
    </source>
</evidence>
<dbReference type="RefSeq" id="WP_282199772.1">
    <property type="nucleotide sequence ID" value="NZ_BOQE01000001.1"/>
</dbReference>
<dbReference type="Pfam" id="PF13649">
    <property type="entry name" value="Methyltransf_25"/>
    <property type="match status" value="1"/>
</dbReference>
<name>A0AAV4LGB6_9BACL</name>
<reference evidence="2" key="1">
    <citation type="journal article" date="2023" name="Int. J. Syst. Evol. Microbiol.">
        <title>Collibacillus ludicampi gen. nov., sp. nov., a new soil bacterium of the family Alicyclobacillaceae.</title>
        <authorList>
            <person name="Jojima T."/>
            <person name="Ioku Y."/>
            <person name="Fukuta Y."/>
            <person name="Shirasaka N."/>
            <person name="Matsumura Y."/>
            <person name="Mori M."/>
        </authorList>
    </citation>
    <scope>NUCLEOTIDE SEQUENCE</scope>
    <source>
        <strain evidence="2">TP075</strain>
    </source>
</reference>
<dbReference type="AlphaFoldDB" id="A0AAV4LGB6"/>
<dbReference type="GO" id="GO:0032259">
    <property type="term" value="P:methylation"/>
    <property type="evidence" value="ECO:0007669"/>
    <property type="project" value="UniProtKB-KW"/>
</dbReference>
<dbReference type="InterPro" id="IPR029063">
    <property type="entry name" value="SAM-dependent_MTases_sf"/>
</dbReference>
<dbReference type="Proteomes" id="UP001057291">
    <property type="component" value="Unassembled WGS sequence"/>
</dbReference>
<dbReference type="PANTHER" id="PTHR43591:SF24">
    <property type="entry name" value="2-METHOXY-6-POLYPRENYL-1,4-BENZOQUINOL METHYLASE, MITOCHONDRIAL"/>
    <property type="match status" value="1"/>
</dbReference>
<feature type="domain" description="Methyltransferase" evidence="1">
    <location>
        <begin position="43"/>
        <end position="133"/>
    </location>
</feature>
<keyword evidence="2" id="KW-0489">Methyltransferase</keyword>
<dbReference type="GO" id="GO:0008168">
    <property type="term" value="F:methyltransferase activity"/>
    <property type="evidence" value="ECO:0007669"/>
    <property type="project" value="UniProtKB-KW"/>
</dbReference>
<gene>
    <name evidence="2" type="ORF">DNHGIG_22570</name>
</gene>
<dbReference type="Gene3D" id="3.40.50.150">
    <property type="entry name" value="Vaccinia Virus protein VP39"/>
    <property type="match status" value="1"/>
</dbReference>